<dbReference type="InterPro" id="IPR007536">
    <property type="entry name" value="16SrRNA_methylTrfase_J"/>
</dbReference>
<dbReference type="InterPro" id="IPR029063">
    <property type="entry name" value="SAM-dependent_MTases_sf"/>
</dbReference>
<dbReference type="GO" id="GO:0008168">
    <property type="term" value="F:methyltransferase activity"/>
    <property type="evidence" value="ECO:0007669"/>
    <property type="project" value="UniProtKB-KW"/>
</dbReference>
<dbReference type="Proteomes" id="UP001148125">
    <property type="component" value="Unassembled WGS sequence"/>
</dbReference>
<dbReference type="Pfam" id="PF04445">
    <property type="entry name" value="SAM_MT"/>
    <property type="match status" value="1"/>
</dbReference>
<evidence type="ECO:0000313" key="2">
    <source>
        <dbReference type="Proteomes" id="UP001148125"/>
    </source>
</evidence>
<keyword evidence="2" id="KW-1185">Reference proteome</keyword>
<keyword evidence="1" id="KW-0808">Transferase</keyword>
<dbReference type="EMBL" id="JAOTPO010000003">
    <property type="protein sequence ID" value="MDE5412879.1"/>
    <property type="molecule type" value="Genomic_DNA"/>
</dbReference>
<name>A0ABT5VBN6_9BACI</name>
<reference evidence="1" key="1">
    <citation type="submission" date="2024-05" db="EMBL/GenBank/DDBJ databases">
        <title>Alkalihalobacillus sp. strain MEB203 novel alkaliphilic bacterium from Lonar Lake, India.</title>
        <authorList>
            <person name="Joshi A."/>
            <person name="Thite S."/>
            <person name="Mengade P."/>
        </authorList>
    </citation>
    <scope>NUCLEOTIDE SEQUENCE</scope>
    <source>
        <strain evidence="1">MEB 203</strain>
    </source>
</reference>
<proteinExistence type="predicted"/>
<dbReference type="PANTHER" id="PTHR36112:SF1">
    <property type="entry name" value="RIBOSOMAL RNA SMALL SUBUNIT METHYLTRANSFERASE J"/>
    <property type="match status" value="1"/>
</dbReference>
<evidence type="ECO:0000313" key="1">
    <source>
        <dbReference type="EMBL" id="MDE5412879.1"/>
    </source>
</evidence>
<comment type="caution">
    <text evidence="1">The sequence shown here is derived from an EMBL/GenBank/DDBJ whole genome shotgun (WGS) entry which is preliminary data.</text>
</comment>
<sequence length="263" mass="30202">MYITTALKHNEKLVEEAKTISLDLDALYIDREDKPIEVMIEELGDDIFVVGKKKLFYYSIHSTEPFFFHPNSAMFRFKRLQKDGYDPFIEVSQLQEGMSLLDCTLGLGSDAIIAQSVVGSSGKVAGIEGSRSIAYIVKEGLKHWDSGNNLFNQAMRSVQVIHGNHFEVLRRLEDASYDVVYFDPMFEADLETSQGLTPLKSLALYQPITVETIKEAKRVARQRVVFKDHWKSDRFAKFGFDVIKRRTSKFHFGYYDINSQMNK</sequence>
<accession>A0ABT5VBN6</accession>
<dbReference type="SUPFAM" id="SSF53335">
    <property type="entry name" value="S-adenosyl-L-methionine-dependent methyltransferases"/>
    <property type="match status" value="1"/>
</dbReference>
<dbReference type="PANTHER" id="PTHR36112">
    <property type="entry name" value="RIBOSOMAL RNA SMALL SUBUNIT METHYLTRANSFERASE J"/>
    <property type="match status" value="1"/>
</dbReference>
<dbReference type="RefSeq" id="WP_275117509.1">
    <property type="nucleotide sequence ID" value="NZ_JAOTPO010000003.1"/>
</dbReference>
<dbReference type="Gene3D" id="3.40.50.150">
    <property type="entry name" value="Vaccinia Virus protein VP39"/>
    <property type="match status" value="1"/>
</dbReference>
<protein>
    <submittedName>
        <fullName evidence="1">Class I SAM-dependent methyltransferase</fullName>
    </submittedName>
</protein>
<gene>
    <name evidence="1" type="ORF">N7Z68_05740</name>
</gene>
<keyword evidence="1" id="KW-0489">Methyltransferase</keyword>
<dbReference type="GO" id="GO:0032259">
    <property type="term" value="P:methylation"/>
    <property type="evidence" value="ECO:0007669"/>
    <property type="project" value="UniProtKB-KW"/>
</dbReference>
<organism evidence="1 2">
    <name type="scientific">Alkalihalobacterium chitinilyticum</name>
    <dbReference type="NCBI Taxonomy" id="2980103"/>
    <lineage>
        <taxon>Bacteria</taxon>
        <taxon>Bacillati</taxon>
        <taxon>Bacillota</taxon>
        <taxon>Bacilli</taxon>
        <taxon>Bacillales</taxon>
        <taxon>Bacillaceae</taxon>
        <taxon>Alkalihalobacterium</taxon>
    </lineage>
</organism>